<dbReference type="EMBL" id="JBHUKQ010000014">
    <property type="protein sequence ID" value="MFD2484151.1"/>
    <property type="molecule type" value="Genomic_DNA"/>
</dbReference>
<protein>
    <submittedName>
        <fullName evidence="1">Uncharacterized protein</fullName>
    </submittedName>
</protein>
<organism evidence="1 2">
    <name type="scientific">Amycolatopsis albidoflavus</name>
    <dbReference type="NCBI Taxonomy" id="102226"/>
    <lineage>
        <taxon>Bacteria</taxon>
        <taxon>Bacillati</taxon>
        <taxon>Actinomycetota</taxon>
        <taxon>Actinomycetes</taxon>
        <taxon>Pseudonocardiales</taxon>
        <taxon>Pseudonocardiaceae</taxon>
        <taxon>Amycolatopsis</taxon>
    </lineage>
</organism>
<comment type="caution">
    <text evidence="1">The sequence shown here is derived from an EMBL/GenBank/DDBJ whole genome shotgun (WGS) entry which is preliminary data.</text>
</comment>
<evidence type="ECO:0000313" key="1">
    <source>
        <dbReference type="EMBL" id="MFD2484151.1"/>
    </source>
</evidence>
<accession>A0ABW5I589</accession>
<reference evidence="2" key="1">
    <citation type="journal article" date="2019" name="Int. J. Syst. Evol. Microbiol.">
        <title>The Global Catalogue of Microorganisms (GCM) 10K type strain sequencing project: providing services to taxonomists for standard genome sequencing and annotation.</title>
        <authorList>
            <consortium name="The Broad Institute Genomics Platform"/>
            <consortium name="The Broad Institute Genome Sequencing Center for Infectious Disease"/>
            <person name="Wu L."/>
            <person name="Ma J."/>
        </authorList>
    </citation>
    <scope>NUCLEOTIDE SEQUENCE [LARGE SCALE GENOMIC DNA]</scope>
    <source>
        <strain evidence="2">CGMCC 4.7638</strain>
    </source>
</reference>
<proteinExistence type="predicted"/>
<dbReference type="Proteomes" id="UP001597542">
    <property type="component" value="Unassembled WGS sequence"/>
</dbReference>
<name>A0ABW5I589_9PSEU</name>
<sequence length="291" mass="32444">MNQPRPCALPIHTRDGERVCPRRAAPGTLVCPPCSEQLRGVLSKLALTYRAVTELDELIPGGRGGDGVRRVPGPRSPAVDAILAHTDPRSRDDSALAVVESWARWVRAERSIDVEPAKMLATVPAGRVTMARELDTLRFHWDWIMASPEVPWFAEAMRSVAQALRQVRGELDRVTRVGKCPTPVVVIPRADGDIHLPCGASLRVRPGATKIVCRNCETEWGRDRWNELGDARADYASFSEQFDVPVGTLRRWAHKDSWDRAGTRGRPLWLRAEVFASYVKRRGDLTFDQAG</sequence>
<evidence type="ECO:0000313" key="2">
    <source>
        <dbReference type="Proteomes" id="UP001597542"/>
    </source>
</evidence>
<keyword evidence="2" id="KW-1185">Reference proteome</keyword>
<gene>
    <name evidence="1" type="ORF">ACFSUT_28000</name>
</gene>
<dbReference type="RefSeq" id="WP_344283205.1">
    <property type="nucleotide sequence ID" value="NZ_BAAAHV010000022.1"/>
</dbReference>